<gene>
    <name evidence="1" type="ORF">NECAME_10016</name>
</gene>
<organism evidence="1 2">
    <name type="scientific">Necator americanus</name>
    <name type="common">Human hookworm</name>
    <dbReference type="NCBI Taxonomy" id="51031"/>
    <lineage>
        <taxon>Eukaryota</taxon>
        <taxon>Metazoa</taxon>
        <taxon>Ecdysozoa</taxon>
        <taxon>Nematoda</taxon>
        <taxon>Chromadorea</taxon>
        <taxon>Rhabditida</taxon>
        <taxon>Rhabditina</taxon>
        <taxon>Rhabditomorpha</taxon>
        <taxon>Strongyloidea</taxon>
        <taxon>Ancylostomatidae</taxon>
        <taxon>Bunostominae</taxon>
        <taxon>Necator</taxon>
    </lineage>
</organism>
<name>W2TBX3_NECAM</name>
<evidence type="ECO:0000313" key="2">
    <source>
        <dbReference type="Proteomes" id="UP000053676"/>
    </source>
</evidence>
<sequence length="69" mass="7904">MQYATFGRINCEAPFGCPENNTIHSHTFPSGGGLIASRFKHKRDHKIQTTNMPMEYLAESDNFHLGWTY</sequence>
<evidence type="ECO:0000313" key="1">
    <source>
        <dbReference type="EMBL" id="ETN79099.1"/>
    </source>
</evidence>
<dbReference type="AlphaFoldDB" id="W2TBX3"/>
<dbReference type="EMBL" id="KI659640">
    <property type="protein sequence ID" value="ETN79099.1"/>
    <property type="molecule type" value="Genomic_DNA"/>
</dbReference>
<proteinExistence type="predicted"/>
<dbReference type="Proteomes" id="UP000053676">
    <property type="component" value="Unassembled WGS sequence"/>
</dbReference>
<protein>
    <submittedName>
        <fullName evidence="1">Uncharacterized protein</fullName>
    </submittedName>
</protein>
<dbReference type="KEGG" id="nai:NECAME_10016"/>
<reference evidence="2" key="1">
    <citation type="journal article" date="2014" name="Nat. Genet.">
        <title>Genome of the human hookworm Necator americanus.</title>
        <authorList>
            <person name="Tang Y.T."/>
            <person name="Gao X."/>
            <person name="Rosa B.A."/>
            <person name="Abubucker S."/>
            <person name="Hallsworth-Pepin K."/>
            <person name="Martin J."/>
            <person name="Tyagi R."/>
            <person name="Heizer E."/>
            <person name="Zhang X."/>
            <person name="Bhonagiri-Palsikar V."/>
            <person name="Minx P."/>
            <person name="Warren W.C."/>
            <person name="Wang Q."/>
            <person name="Zhan B."/>
            <person name="Hotez P.J."/>
            <person name="Sternberg P.W."/>
            <person name="Dougall A."/>
            <person name="Gaze S.T."/>
            <person name="Mulvenna J."/>
            <person name="Sotillo J."/>
            <person name="Ranganathan S."/>
            <person name="Rabelo E.M."/>
            <person name="Wilson R.K."/>
            <person name="Felgner P.L."/>
            <person name="Bethony J."/>
            <person name="Hawdon J.M."/>
            <person name="Gasser R.B."/>
            <person name="Loukas A."/>
            <person name="Mitreva M."/>
        </authorList>
    </citation>
    <scope>NUCLEOTIDE SEQUENCE [LARGE SCALE GENOMIC DNA]</scope>
</reference>
<accession>W2TBX3</accession>
<keyword evidence="2" id="KW-1185">Reference proteome</keyword>